<evidence type="ECO:0000313" key="2">
    <source>
        <dbReference type="Proteomes" id="UP000053097"/>
    </source>
</evidence>
<dbReference type="AlphaFoldDB" id="A0A026X499"/>
<accession>A0A026X499</accession>
<gene>
    <name evidence="1" type="ORF">X777_15525</name>
</gene>
<evidence type="ECO:0000313" key="1">
    <source>
        <dbReference type="EMBL" id="EZA62933.1"/>
    </source>
</evidence>
<reference evidence="1 2" key="1">
    <citation type="journal article" date="2014" name="Curr. Biol.">
        <title>The genome of the clonal raider ant Cerapachys biroi.</title>
        <authorList>
            <person name="Oxley P.R."/>
            <person name="Ji L."/>
            <person name="Fetter-Pruneda I."/>
            <person name="McKenzie S.K."/>
            <person name="Li C."/>
            <person name="Hu H."/>
            <person name="Zhang G."/>
            <person name="Kronauer D.J."/>
        </authorList>
    </citation>
    <scope>NUCLEOTIDE SEQUENCE [LARGE SCALE GENOMIC DNA]</scope>
</reference>
<organism evidence="1 2">
    <name type="scientific">Ooceraea biroi</name>
    <name type="common">Clonal raider ant</name>
    <name type="synonym">Cerapachys biroi</name>
    <dbReference type="NCBI Taxonomy" id="2015173"/>
    <lineage>
        <taxon>Eukaryota</taxon>
        <taxon>Metazoa</taxon>
        <taxon>Ecdysozoa</taxon>
        <taxon>Arthropoda</taxon>
        <taxon>Hexapoda</taxon>
        <taxon>Insecta</taxon>
        <taxon>Pterygota</taxon>
        <taxon>Neoptera</taxon>
        <taxon>Endopterygota</taxon>
        <taxon>Hymenoptera</taxon>
        <taxon>Apocrita</taxon>
        <taxon>Aculeata</taxon>
        <taxon>Formicoidea</taxon>
        <taxon>Formicidae</taxon>
        <taxon>Dorylinae</taxon>
        <taxon>Ooceraea</taxon>
    </lineage>
</organism>
<sequence length="63" mass="7455">YTWEPHTKQQKSIIDYVIIKQSTKFRIQDVKDFYKTYNNIIESLHKAANKVLGKKGARTNNKL</sequence>
<dbReference type="Proteomes" id="UP000053097">
    <property type="component" value="Unassembled WGS sequence"/>
</dbReference>
<name>A0A026X499_OOCBI</name>
<proteinExistence type="predicted"/>
<keyword evidence="2" id="KW-1185">Reference proteome</keyword>
<protein>
    <submittedName>
        <fullName evidence="1">Uncharacterized protein</fullName>
    </submittedName>
</protein>
<feature type="non-terminal residue" evidence="1">
    <location>
        <position position="1"/>
    </location>
</feature>
<dbReference type="EMBL" id="KK107012">
    <property type="protein sequence ID" value="EZA62933.1"/>
    <property type="molecule type" value="Genomic_DNA"/>
</dbReference>